<dbReference type="EMBL" id="JBHSTQ010000021">
    <property type="protein sequence ID" value="MFC6387640.1"/>
    <property type="molecule type" value="Genomic_DNA"/>
</dbReference>
<proteinExistence type="predicted"/>
<keyword evidence="2" id="KW-1185">Reference proteome</keyword>
<evidence type="ECO:0000313" key="1">
    <source>
        <dbReference type="EMBL" id="MFC6387640.1"/>
    </source>
</evidence>
<accession>A0ABW1WKP6</accession>
<sequence length="187" mass="22161">MGEFVYHMVPKEMIGTKLIPLNSLKNPYPHLYKKYANKYFDNPERPKLLKKQIPKLNCLWNDVLHFLPLHPHYVYQALTSLEIHTNEKQHFFKIPIERLQNNKNAIYLYSKEKYKGPAEAIDENEIILLNSEDYKELKEIPLATSEYYEIESKKGNRFGLFPYIPHLLSLGEVDVSNVEMITWNHPE</sequence>
<reference evidence="2" key="1">
    <citation type="journal article" date="2019" name="Int. J. Syst. Evol. Microbiol.">
        <title>The Global Catalogue of Microorganisms (GCM) 10K type strain sequencing project: providing services to taxonomists for standard genome sequencing and annotation.</title>
        <authorList>
            <consortium name="The Broad Institute Genomics Platform"/>
            <consortium name="The Broad Institute Genome Sequencing Center for Infectious Disease"/>
            <person name="Wu L."/>
            <person name="Ma J."/>
        </authorList>
    </citation>
    <scope>NUCLEOTIDE SEQUENCE [LARGE SCALE GENOMIC DNA]</scope>
    <source>
        <strain evidence="2">CCUG 42001</strain>
    </source>
</reference>
<comment type="caution">
    <text evidence="1">The sequence shown here is derived from an EMBL/GenBank/DDBJ whole genome shotgun (WGS) entry which is preliminary data.</text>
</comment>
<name>A0ABW1WKP6_9BACL</name>
<dbReference type="Proteomes" id="UP001596267">
    <property type="component" value="Unassembled WGS sequence"/>
</dbReference>
<protein>
    <submittedName>
        <fullName evidence="1">Group-specific protein</fullName>
    </submittedName>
</protein>
<evidence type="ECO:0000313" key="2">
    <source>
        <dbReference type="Proteomes" id="UP001596267"/>
    </source>
</evidence>
<organism evidence="1 2">
    <name type="scientific">Sporolactobacillus kofuensis</name>
    <dbReference type="NCBI Taxonomy" id="269672"/>
    <lineage>
        <taxon>Bacteria</taxon>
        <taxon>Bacillati</taxon>
        <taxon>Bacillota</taxon>
        <taxon>Bacilli</taxon>
        <taxon>Bacillales</taxon>
        <taxon>Sporolactobacillaceae</taxon>
        <taxon>Sporolactobacillus</taxon>
    </lineage>
</organism>
<dbReference type="RefSeq" id="WP_253077434.1">
    <property type="nucleotide sequence ID" value="NZ_JAMXWN010000024.1"/>
</dbReference>
<gene>
    <name evidence="1" type="ORF">ACFP7A_13675</name>
</gene>